<dbReference type="AlphaFoldDB" id="G4WVH8"/>
<dbReference type="InterPro" id="IPR007487">
    <property type="entry name" value="ABC_transpt-TYRBP-like"/>
</dbReference>
<sequence>MPKAGVSISYGIDQVDLAKRAAAYVSRILNGEKASELPVQKPTRFEIVINMKTAKLLGLKIPQSILVQATKVIE</sequence>
<reference evidence="1" key="1">
    <citation type="journal article" date="2000" name="J. Am. Chem. Soc.">
        <title>Long-Chain N-Acyl Amino Acid Antibiotics Isolated from Heterologously Expressed Environmental DNA.</title>
        <authorList>
            <person name="Brady S.F."/>
            <person name="Clardy J."/>
        </authorList>
    </citation>
    <scope>NUCLEOTIDE SEQUENCE</scope>
</reference>
<dbReference type="EMBL" id="JF429409">
    <property type="protein sequence ID" value="AEQ20430.1"/>
    <property type="molecule type" value="Genomic_DNA"/>
</dbReference>
<proteinExistence type="predicted"/>
<dbReference type="Pfam" id="PF04392">
    <property type="entry name" value="ABC_sub_bind"/>
    <property type="match status" value="1"/>
</dbReference>
<dbReference type="PANTHER" id="PTHR35271">
    <property type="entry name" value="ABC TRANSPORTER, SUBSTRATE-BINDING LIPOPROTEIN-RELATED"/>
    <property type="match status" value="1"/>
</dbReference>
<protein>
    <submittedName>
        <fullName evidence="1">Type I periplasmic ligand-binding domain of uncharacterized ABC-type transport systems protein</fullName>
    </submittedName>
</protein>
<name>G4WVH8_9BACT</name>
<dbReference type="PANTHER" id="PTHR35271:SF1">
    <property type="entry name" value="ABC TRANSPORTER, SUBSTRATE-BINDING LIPOPROTEIN"/>
    <property type="match status" value="1"/>
</dbReference>
<organism evidence="1">
    <name type="scientific">uncultured bacterium CSL12</name>
    <dbReference type="NCBI Taxonomy" id="1091567"/>
    <lineage>
        <taxon>Bacteria</taxon>
        <taxon>environmental samples</taxon>
    </lineage>
</organism>
<reference evidence="1" key="2">
    <citation type="journal article" date="2011" name="J. Bacteriol.">
        <title>Long-chain N-acyl amino acid synthases are linked to the putative PEP-CTERM/exosortase protein-sorting system in Gram-negative bacteria.</title>
        <authorList>
            <person name="Craig J.W."/>
            <person name="Cherry M.A."/>
            <person name="Brady S.F."/>
        </authorList>
    </citation>
    <scope>NUCLEOTIDE SEQUENCE</scope>
</reference>
<accession>G4WVH8</accession>
<evidence type="ECO:0000313" key="1">
    <source>
        <dbReference type="EMBL" id="AEQ20430.1"/>
    </source>
</evidence>